<protein>
    <submittedName>
        <fullName evidence="2">Uncharacterized protein</fullName>
    </submittedName>
</protein>
<keyword evidence="1" id="KW-1133">Transmembrane helix</keyword>
<sequence length="75" mass="8432">MPAVTAEKNYHLKLKSLLGFGLVMNLDHYLPGSQDAARLTSLQFFINPAAAIAIIFFHLYTSPKKLFTLFYVSLL</sequence>
<dbReference type="AlphaFoldDB" id="A0A0M2SXD9"/>
<reference evidence="2 3" key="1">
    <citation type="submission" date="2015-04" db="EMBL/GenBank/DDBJ databases">
        <title>Taxonomic description and genome sequence of Bacillus campisalis sp. nov., a novel member of the genus Bacillus isolated from solar saltern.</title>
        <authorList>
            <person name="Mathan Kumar R."/>
            <person name="Kaur G."/>
            <person name="Kumar A."/>
            <person name="Singh N.K."/>
            <person name="Kaur N."/>
            <person name="Kumar N."/>
            <person name="Mayilraj S."/>
        </authorList>
    </citation>
    <scope>NUCLEOTIDE SEQUENCE [LARGE SCALE GENOMIC DNA]</scope>
    <source>
        <strain evidence="2 3">SA2-6</strain>
    </source>
</reference>
<proteinExistence type="predicted"/>
<evidence type="ECO:0000256" key="1">
    <source>
        <dbReference type="SAM" id="Phobius"/>
    </source>
</evidence>
<gene>
    <name evidence="2" type="ORF">WQ57_13015</name>
</gene>
<keyword evidence="1" id="KW-0472">Membrane</keyword>
<dbReference type="EMBL" id="LAYY01000013">
    <property type="protein sequence ID" value="KKK37647.1"/>
    <property type="molecule type" value="Genomic_DNA"/>
</dbReference>
<dbReference type="PATRIC" id="fig|1408103.3.peg.2928"/>
<organism evidence="2 3">
    <name type="scientific">Mesobacillus campisalis</name>
    <dbReference type="NCBI Taxonomy" id="1408103"/>
    <lineage>
        <taxon>Bacteria</taxon>
        <taxon>Bacillati</taxon>
        <taxon>Bacillota</taxon>
        <taxon>Bacilli</taxon>
        <taxon>Bacillales</taxon>
        <taxon>Bacillaceae</taxon>
        <taxon>Mesobacillus</taxon>
    </lineage>
</organism>
<evidence type="ECO:0000313" key="3">
    <source>
        <dbReference type="Proteomes" id="UP000034166"/>
    </source>
</evidence>
<accession>A0A0M2SXD9</accession>
<feature type="transmembrane region" description="Helical" evidence="1">
    <location>
        <begin position="42"/>
        <end position="60"/>
    </location>
</feature>
<keyword evidence="1" id="KW-0812">Transmembrane</keyword>
<comment type="caution">
    <text evidence="2">The sequence shown here is derived from an EMBL/GenBank/DDBJ whole genome shotgun (WGS) entry which is preliminary data.</text>
</comment>
<keyword evidence="3" id="KW-1185">Reference proteome</keyword>
<evidence type="ECO:0000313" key="2">
    <source>
        <dbReference type="EMBL" id="KKK37647.1"/>
    </source>
</evidence>
<dbReference type="Proteomes" id="UP000034166">
    <property type="component" value="Unassembled WGS sequence"/>
</dbReference>
<name>A0A0M2SXD9_9BACI</name>